<keyword evidence="2" id="KW-1185">Reference proteome</keyword>
<evidence type="ECO:0000313" key="2">
    <source>
        <dbReference type="Proteomes" id="UP001329825"/>
    </source>
</evidence>
<evidence type="ECO:0008006" key="3">
    <source>
        <dbReference type="Google" id="ProtNLM"/>
    </source>
</evidence>
<protein>
    <recommendedName>
        <fullName evidence="3">SnoaL-like domain-containing protein</fullName>
    </recommendedName>
</protein>
<proteinExistence type="predicted"/>
<reference evidence="1 2" key="1">
    <citation type="submission" date="2024-01" db="EMBL/GenBank/DDBJ databases">
        <title>Comparative genomics of Cryptococcus and Kwoniella reveals pathogenesis evolution and contrasting modes of karyotype evolution via chromosome fusion or intercentromeric recombination.</title>
        <authorList>
            <person name="Coelho M.A."/>
            <person name="David-Palma M."/>
            <person name="Shea T."/>
            <person name="Bowers K."/>
            <person name="McGinley-Smith S."/>
            <person name="Mohammad A.W."/>
            <person name="Gnirke A."/>
            <person name="Yurkov A.M."/>
            <person name="Nowrousian M."/>
            <person name="Sun S."/>
            <person name="Cuomo C.A."/>
            <person name="Heitman J."/>
        </authorList>
    </citation>
    <scope>NUCLEOTIDE SEQUENCE [LARGE SCALE GENOMIC DNA]</scope>
    <source>
        <strain evidence="1">CBS 11374</strain>
    </source>
</reference>
<organism evidence="1 2">
    <name type="scientific">Kwoniella shivajii</name>
    <dbReference type="NCBI Taxonomy" id="564305"/>
    <lineage>
        <taxon>Eukaryota</taxon>
        <taxon>Fungi</taxon>
        <taxon>Dikarya</taxon>
        <taxon>Basidiomycota</taxon>
        <taxon>Agaricomycotina</taxon>
        <taxon>Tremellomycetes</taxon>
        <taxon>Tremellales</taxon>
        <taxon>Cryptococcaceae</taxon>
        <taxon>Kwoniella</taxon>
    </lineage>
</organism>
<dbReference type="GeneID" id="87957366"/>
<evidence type="ECO:0000313" key="1">
    <source>
        <dbReference type="EMBL" id="WRT68259.1"/>
    </source>
</evidence>
<dbReference type="Proteomes" id="UP001329825">
    <property type="component" value="Chromosome 7"/>
</dbReference>
<dbReference type="EMBL" id="CP141887">
    <property type="protein sequence ID" value="WRT68259.1"/>
    <property type="molecule type" value="Genomic_DNA"/>
</dbReference>
<accession>A0ABZ1D2K2</accession>
<dbReference type="RefSeq" id="XP_062792999.1">
    <property type="nucleotide sequence ID" value="XM_062936948.1"/>
</dbReference>
<gene>
    <name evidence="1" type="ORF">IL334_005235</name>
</gene>
<name>A0ABZ1D2K2_9TREE</name>
<sequence length="200" mass="21707">MTSAPITKTTLSDLHNDPSSISVDPSLGLKKRHLEHVALVLDLFQGHGTMAKIENGFTDDACYEDPVAYAKNRTEVAGQLLHIPTVTSSTKTHKANVIKFTRGVSTTSGTDRKAESDLIEVEFNHDLTFVVGPTYNLDTVLQIYSTPDGIVRLQDRPGSSIPDNGFAMALRKLNGIVAPKAAGVPQTSEEDLKLAKQHEK</sequence>